<feature type="transmembrane region" description="Helical" evidence="6">
    <location>
        <begin position="198"/>
        <end position="217"/>
    </location>
</feature>
<feature type="transmembrane region" description="Helical" evidence="6">
    <location>
        <begin position="315"/>
        <end position="333"/>
    </location>
</feature>
<dbReference type="PANTHER" id="PTHR12778">
    <property type="entry name" value="SOLUTE CARRIER FAMILY 33 ACETYL-COA TRANSPORTER -RELATED"/>
    <property type="match status" value="1"/>
</dbReference>
<evidence type="ECO:0000256" key="6">
    <source>
        <dbReference type="SAM" id="Phobius"/>
    </source>
</evidence>
<evidence type="ECO:0000313" key="8">
    <source>
        <dbReference type="EMBL" id="KEQ14875.1"/>
    </source>
</evidence>
<name>A0A081N8V2_9GAMM</name>
<evidence type="ECO:0000259" key="7">
    <source>
        <dbReference type="PROSITE" id="PS50850"/>
    </source>
</evidence>
<protein>
    <submittedName>
        <fullName evidence="8">MFS transporter</fullName>
    </submittedName>
</protein>
<dbReference type="Pfam" id="PF07690">
    <property type="entry name" value="MFS_1"/>
    <property type="match status" value="2"/>
</dbReference>
<dbReference type="eggNOG" id="COG2211">
    <property type="taxonomic scope" value="Bacteria"/>
</dbReference>
<evidence type="ECO:0000256" key="3">
    <source>
        <dbReference type="ARBA" id="ARBA00022692"/>
    </source>
</evidence>
<sequence length="463" mass="51299">MPVVSSRTRLISWWDAMKVYRHPRALTLFFMGFSAGLPLMLLFSSLSFWLREADVSRATIGFFSWIGLAYSVKWIWSPLVDRLPLPLLSRLLGRRRSWLLLSQLTIVAGLLGMAFTDPTQNLTRMALFSVLVAFSSATQDIVIDAFRIEAAEERLQAALAATYMFGYRLAMMVAGAGTLAIAAWAAGDRLDYQQSAWMTAYLFMGGFMAVGIITTLVTSEPDVKLETPQQEQRVTKWMAQKAHLPAPLVKLAGWFYGAVVCPFSDFFRRYRWHALLLLALISTYRISDIVMGIMANPFYVDLGFTKNEVATVTKIFGVIMTLIGVTLGGTLTMRFGVMKMLFTGAIAAAITNALFAIMSLVGNNVYWLALVVSADNLAAGIATSAFIAWMSSLTNVQYSATQYALFSSMMLLLPKFVAGFSGVMVDAVGYNYFFIFSALLGAPVLVLIWMANRFLETNTNQNN</sequence>
<keyword evidence="9" id="KW-1185">Reference proteome</keyword>
<evidence type="ECO:0000313" key="9">
    <source>
        <dbReference type="Proteomes" id="UP000028006"/>
    </source>
</evidence>
<dbReference type="PROSITE" id="PS50850">
    <property type="entry name" value="MFS"/>
    <property type="match status" value="1"/>
</dbReference>
<dbReference type="Proteomes" id="UP000028006">
    <property type="component" value="Unassembled WGS sequence"/>
</dbReference>
<organism evidence="8 9">
    <name type="scientific">Endozoicomonas montiporae</name>
    <dbReference type="NCBI Taxonomy" id="1027273"/>
    <lineage>
        <taxon>Bacteria</taxon>
        <taxon>Pseudomonadati</taxon>
        <taxon>Pseudomonadota</taxon>
        <taxon>Gammaproteobacteria</taxon>
        <taxon>Oceanospirillales</taxon>
        <taxon>Endozoicomonadaceae</taxon>
        <taxon>Endozoicomonas</taxon>
    </lineage>
</organism>
<feature type="transmembrane region" description="Helical" evidence="6">
    <location>
        <begin position="403"/>
        <end position="424"/>
    </location>
</feature>
<keyword evidence="2" id="KW-0813">Transport</keyword>
<reference evidence="8 9" key="1">
    <citation type="submission" date="2014-06" db="EMBL/GenBank/DDBJ databases">
        <title>Whole Genome Sequences of Three Symbiotic Endozoicomonas Bacteria.</title>
        <authorList>
            <person name="Neave M.J."/>
            <person name="Apprill A."/>
            <person name="Voolstra C.R."/>
        </authorList>
    </citation>
    <scope>NUCLEOTIDE SEQUENCE [LARGE SCALE GENOMIC DNA]</scope>
    <source>
        <strain evidence="8 9">LMG 24815</strain>
    </source>
</reference>
<dbReference type="GO" id="GO:0022857">
    <property type="term" value="F:transmembrane transporter activity"/>
    <property type="evidence" value="ECO:0007669"/>
    <property type="project" value="InterPro"/>
</dbReference>
<accession>A0A081N8V2</accession>
<keyword evidence="4 6" id="KW-1133">Transmembrane helix</keyword>
<dbReference type="InterPro" id="IPR011701">
    <property type="entry name" value="MFS"/>
</dbReference>
<dbReference type="EMBL" id="JOKG01000002">
    <property type="protein sequence ID" value="KEQ14875.1"/>
    <property type="molecule type" value="Genomic_DNA"/>
</dbReference>
<evidence type="ECO:0000256" key="4">
    <source>
        <dbReference type="ARBA" id="ARBA00022989"/>
    </source>
</evidence>
<comment type="caution">
    <text evidence="8">The sequence shown here is derived from an EMBL/GenBank/DDBJ whole genome shotgun (WGS) entry which is preliminary data.</text>
</comment>
<evidence type="ECO:0000256" key="1">
    <source>
        <dbReference type="ARBA" id="ARBA00004141"/>
    </source>
</evidence>
<feature type="domain" description="Major facilitator superfamily (MFS) profile" evidence="7">
    <location>
        <begin position="24"/>
        <end position="455"/>
    </location>
</feature>
<keyword evidence="3 6" id="KW-0812">Transmembrane</keyword>
<feature type="transmembrane region" description="Helical" evidence="6">
    <location>
        <begin position="274"/>
        <end position="295"/>
    </location>
</feature>
<comment type="subcellular location">
    <subcellularLocation>
        <location evidence="1">Membrane</location>
        <topology evidence="1">Multi-pass membrane protein</topology>
    </subcellularLocation>
</comment>
<feature type="transmembrane region" description="Helical" evidence="6">
    <location>
        <begin position="26"/>
        <end position="49"/>
    </location>
</feature>
<dbReference type="AlphaFoldDB" id="A0A081N8V2"/>
<dbReference type="InterPro" id="IPR036259">
    <property type="entry name" value="MFS_trans_sf"/>
</dbReference>
<feature type="transmembrane region" description="Helical" evidence="6">
    <location>
        <begin position="430"/>
        <end position="451"/>
    </location>
</feature>
<dbReference type="SUPFAM" id="SSF103473">
    <property type="entry name" value="MFS general substrate transporter"/>
    <property type="match status" value="1"/>
</dbReference>
<dbReference type="Gene3D" id="1.20.1250.20">
    <property type="entry name" value="MFS general substrate transporter like domains"/>
    <property type="match status" value="2"/>
</dbReference>
<dbReference type="RefSeq" id="WP_034875007.1">
    <property type="nucleotide sequence ID" value="NZ_JOKG01000002.1"/>
</dbReference>
<evidence type="ECO:0000256" key="5">
    <source>
        <dbReference type="ARBA" id="ARBA00023136"/>
    </source>
</evidence>
<feature type="transmembrane region" description="Helical" evidence="6">
    <location>
        <begin position="127"/>
        <end position="146"/>
    </location>
</feature>
<gene>
    <name evidence="8" type="ORF">GZ77_11455</name>
</gene>
<feature type="transmembrane region" description="Helical" evidence="6">
    <location>
        <begin position="340"/>
        <end position="361"/>
    </location>
</feature>
<dbReference type="InterPro" id="IPR020846">
    <property type="entry name" value="MFS_dom"/>
</dbReference>
<dbReference type="PANTHER" id="PTHR12778:SF10">
    <property type="entry name" value="MAJOR FACILITATOR SUPERFAMILY DOMAIN-CONTAINING PROTEIN 3"/>
    <property type="match status" value="1"/>
</dbReference>
<feature type="transmembrane region" description="Helical" evidence="6">
    <location>
        <begin position="55"/>
        <end position="76"/>
    </location>
</feature>
<feature type="transmembrane region" description="Helical" evidence="6">
    <location>
        <begin position="97"/>
        <end position="115"/>
    </location>
</feature>
<keyword evidence="5 6" id="KW-0472">Membrane</keyword>
<dbReference type="GO" id="GO:0016020">
    <property type="term" value="C:membrane"/>
    <property type="evidence" value="ECO:0007669"/>
    <property type="project" value="UniProtKB-SubCell"/>
</dbReference>
<feature type="transmembrane region" description="Helical" evidence="6">
    <location>
        <begin position="167"/>
        <end position="186"/>
    </location>
</feature>
<proteinExistence type="predicted"/>
<dbReference type="InterPro" id="IPR004752">
    <property type="entry name" value="AmpG_permease/AT-1"/>
</dbReference>
<dbReference type="NCBIfam" id="TIGR00901">
    <property type="entry name" value="2A0125"/>
    <property type="match status" value="1"/>
</dbReference>
<evidence type="ECO:0000256" key="2">
    <source>
        <dbReference type="ARBA" id="ARBA00022448"/>
    </source>
</evidence>
<feature type="transmembrane region" description="Helical" evidence="6">
    <location>
        <begin position="367"/>
        <end position="391"/>
    </location>
</feature>